<reference evidence="1 2" key="1">
    <citation type="submission" date="2019-12" db="EMBL/GenBank/DDBJ databases">
        <authorList>
            <person name="Kun Z."/>
        </authorList>
    </citation>
    <scope>NUCLEOTIDE SEQUENCE [LARGE SCALE GENOMIC DNA]</scope>
    <source>
        <strain evidence="1 2">YIM 123512</strain>
    </source>
</reference>
<dbReference type="Proteomes" id="UP000473325">
    <property type="component" value="Unassembled WGS sequence"/>
</dbReference>
<evidence type="ECO:0000313" key="2">
    <source>
        <dbReference type="Proteomes" id="UP000473325"/>
    </source>
</evidence>
<evidence type="ECO:0000313" key="1">
    <source>
        <dbReference type="EMBL" id="MXG90414.1"/>
    </source>
</evidence>
<dbReference type="InterPro" id="IPR036822">
    <property type="entry name" value="CutC-like_dom_sf"/>
</dbReference>
<organism evidence="1 2">
    <name type="scientific">Nocardioides flavescens</name>
    <dbReference type="NCBI Taxonomy" id="2691959"/>
    <lineage>
        <taxon>Bacteria</taxon>
        <taxon>Bacillati</taxon>
        <taxon>Actinomycetota</taxon>
        <taxon>Actinomycetes</taxon>
        <taxon>Propionibacteriales</taxon>
        <taxon>Nocardioidaceae</taxon>
        <taxon>Nocardioides</taxon>
    </lineage>
</organism>
<dbReference type="EMBL" id="WUEK01000007">
    <property type="protein sequence ID" value="MXG90414.1"/>
    <property type="molecule type" value="Genomic_DNA"/>
</dbReference>
<proteinExistence type="predicted"/>
<keyword evidence="2" id="KW-1185">Reference proteome</keyword>
<protein>
    <submittedName>
        <fullName evidence="1">Copper homeostasis protein CutC</fullName>
    </submittedName>
</protein>
<comment type="caution">
    <text evidence="1">The sequence shown here is derived from an EMBL/GenBank/DDBJ whole genome shotgun (WGS) entry which is preliminary data.</text>
</comment>
<dbReference type="RefSeq" id="WP_160878351.1">
    <property type="nucleotide sequence ID" value="NZ_WUEK01000007.1"/>
</dbReference>
<name>A0A6L7F2Y6_9ACTN</name>
<accession>A0A6L7F2Y6</accession>
<dbReference type="AlphaFoldDB" id="A0A6L7F2Y6"/>
<dbReference type="Gene3D" id="3.20.20.380">
    <property type="entry name" value="Copper homeostasis (CutC) domain"/>
    <property type="match status" value="1"/>
</dbReference>
<dbReference type="SUPFAM" id="SSF110395">
    <property type="entry name" value="CutC-like"/>
    <property type="match status" value="1"/>
</dbReference>
<sequence length="210" mass="21944">MRLLLEVTVTQERDVPGALEGGADRLLTTATETAVVSATCREAGDVPVFVAVDSLETARPLLDVGAAGVAVGFLDEDLEVDVAACASLAEVPWLFTALDDTLDPRRSWRRLVGPPRLPGLVGVRSAGDPRGMGEGYDALLATAESDPAVAALLVPAGGLLAEHVPWLVRTGVRAFAVDAQVRPGGSARAYVAADLVRSWRLLLDAAGERL</sequence>
<gene>
    <name evidence="1" type="ORF">GRQ65_12735</name>
</gene>